<dbReference type="EMBL" id="SZYD01000010">
    <property type="protein sequence ID" value="KAD4983041.1"/>
    <property type="molecule type" value="Genomic_DNA"/>
</dbReference>
<feature type="region of interest" description="Disordered" evidence="2">
    <location>
        <begin position="53"/>
        <end position="77"/>
    </location>
</feature>
<name>A0A5N6NP44_9ASTR</name>
<proteinExistence type="predicted"/>
<dbReference type="Gene3D" id="2.40.70.10">
    <property type="entry name" value="Acid Proteases"/>
    <property type="match status" value="1"/>
</dbReference>
<dbReference type="InterPro" id="IPR045358">
    <property type="entry name" value="Ty3_capsid"/>
</dbReference>
<feature type="compositionally biased region" description="Basic and acidic residues" evidence="2">
    <location>
        <begin position="315"/>
        <end position="326"/>
    </location>
</feature>
<dbReference type="PANTHER" id="PTHR15503:SF22">
    <property type="entry name" value="TRANSPOSON TY3-I GAG POLYPROTEIN"/>
    <property type="match status" value="1"/>
</dbReference>
<evidence type="ECO:0000256" key="2">
    <source>
        <dbReference type="SAM" id="MobiDB-lite"/>
    </source>
</evidence>
<keyword evidence="1" id="KW-0175">Coiled coil</keyword>
<dbReference type="Pfam" id="PF19259">
    <property type="entry name" value="Ty3_capsid"/>
    <property type="match status" value="1"/>
</dbReference>
<dbReference type="AlphaFoldDB" id="A0A5N6NP44"/>
<dbReference type="InterPro" id="IPR032567">
    <property type="entry name" value="RTL1-rel"/>
</dbReference>
<comment type="caution">
    <text evidence="4">The sequence shown here is derived from an EMBL/GenBank/DDBJ whole genome shotgun (WGS) entry which is preliminary data.</text>
</comment>
<protein>
    <recommendedName>
        <fullName evidence="3">Ty3 transposon capsid-like protein domain-containing protein</fullName>
    </recommendedName>
</protein>
<dbReference type="InterPro" id="IPR021109">
    <property type="entry name" value="Peptidase_aspartic_dom_sf"/>
</dbReference>
<sequence>METRTQNTRLDTHDQQIKQLQLDVAEIKQMIADDRNESSEFRKVMLSWVKQLEKRPASPNGTGPHVEDPFHTPPPFHPHPPPLPWAVKKVKLPEFSGFDPQGWIKKANLYFDINQTPDELRLKLAQLSMTGVAQHWFTVVTQIHDEMSWAEFQRELLQRFSGLEIHNPFEQLATIKQSSSILDYIDDFEYLLSLVPRLPESQSIGYFVAGLKEDVKQWVRLHRPQSRLDAIYLAKDVEAMLRPQAMNSTLSRYRYADYGGIPTVVSQSNQSGGVRGEVKTTHPTSRSFSSSNFLSKGESGVKSGGLGSSSSNSSTRDKSVRTLSRTEWEERRKKGLCYRCGQLYGPTHRCPEGKLRVLLLGEDEEIADLGEQLLMTVLPSSSVAQEFDPPDGSCQVLEIMASCNQLCGHQTLQLDGILLGIPICLLVDSGATHNFISKRLVSALAIPFTTIDGIKIRLGDGHVVMVTTQCQQLSVQIGPCTFVINALVFDTGSLDLILGMEWLQSLGPVTHDWKNAWMQFTFHDSRVVLQGGGTNTHSNASLQTWLRKESKPQLTVINLLASMMTVSNSHSNSLSSSQQQSLSVLLNDFTSIFQIPSSLPPSRSYDHQIILSTSDPIVVRPYRYPHIQKNEIEKQVKELRKNLKTHIDMVAAKADNVRNDHWKQQESISMLHLS</sequence>
<dbReference type="PANTHER" id="PTHR15503">
    <property type="entry name" value="LDOC1 RELATED"/>
    <property type="match status" value="1"/>
</dbReference>
<evidence type="ECO:0000313" key="4">
    <source>
        <dbReference type="EMBL" id="KAD4983041.1"/>
    </source>
</evidence>
<evidence type="ECO:0000313" key="5">
    <source>
        <dbReference type="Proteomes" id="UP000326396"/>
    </source>
</evidence>
<keyword evidence="5" id="KW-1185">Reference proteome</keyword>
<accession>A0A5N6NP44</accession>
<feature type="domain" description="Ty3 transposon capsid-like protein" evidence="3">
    <location>
        <begin position="105"/>
        <end position="240"/>
    </location>
</feature>
<dbReference type="SUPFAM" id="SSF50630">
    <property type="entry name" value="Acid proteases"/>
    <property type="match status" value="1"/>
</dbReference>
<evidence type="ECO:0000256" key="1">
    <source>
        <dbReference type="SAM" id="Coils"/>
    </source>
</evidence>
<evidence type="ECO:0000259" key="3">
    <source>
        <dbReference type="Pfam" id="PF19259"/>
    </source>
</evidence>
<gene>
    <name evidence="4" type="ORF">E3N88_19712</name>
</gene>
<dbReference type="Proteomes" id="UP000326396">
    <property type="component" value="Linkage Group LG18"/>
</dbReference>
<feature type="coiled-coil region" evidence="1">
    <location>
        <begin position="10"/>
        <end position="37"/>
    </location>
</feature>
<dbReference type="CDD" id="cd00303">
    <property type="entry name" value="retropepsin_like"/>
    <property type="match status" value="1"/>
</dbReference>
<dbReference type="Pfam" id="PF08284">
    <property type="entry name" value="RVP_2"/>
    <property type="match status" value="1"/>
</dbReference>
<reference evidence="4 5" key="1">
    <citation type="submission" date="2019-05" db="EMBL/GenBank/DDBJ databases">
        <title>Mikania micrantha, genome provides insights into the molecular mechanism of rapid growth.</title>
        <authorList>
            <person name="Liu B."/>
        </authorList>
    </citation>
    <scope>NUCLEOTIDE SEQUENCE [LARGE SCALE GENOMIC DNA]</scope>
    <source>
        <strain evidence="4">NLD-2019</strain>
        <tissue evidence="4">Leaf</tissue>
    </source>
</reference>
<feature type="region of interest" description="Disordered" evidence="2">
    <location>
        <begin position="266"/>
        <end position="326"/>
    </location>
</feature>
<dbReference type="OrthoDB" id="1751726at2759"/>
<organism evidence="4 5">
    <name type="scientific">Mikania micrantha</name>
    <name type="common">bitter vine</name>
    <dbReference type="NCBI Taxonomy" id="192012"/>
    <lineage>
        <taxon>Eukaryota</taxon>
        <taxon>Viridiplantae</taxon>
        <taxon>Streptophyta</taxon>
        <taxon>Embryophyta</taxon>
        <taxon>Tracheophyta</taxon>
        <taxon>Spermatophyta</taxon>
        <taxon>Magnoliopsida</taxon>
        <taxon>eudicotyledons</taxon>
        <taxon>Gunneridae</taxon>
        <taxon>Pentapetalae</taxon>
        <taxon>asterids</taxon>
        <taxon>campanulids</taxon>
        <taxon>Asterales</taxon>
        <taxon>Asteraceae</taxon>
        <taxon>Asteroideae</taxon>
        <taxon>Heliantheae alliance</taxon>
        <taxon>Eupatorieae</taxon>
        <taxon>Mikania</taxon>
    </lineage>
</organism>
<feature type="compositionally biased region" description="Low complexity" evidence="2">
    <location>
        <begin position="285"/>
        <end position="301"/>
    </location>
</feature>